<dbReference type="PANTHER" id="PTHR43335:SF4">
    <property type="entry name" value="ABC TRANSPORTER, ATP-BINDING PROTEIN"/>
    <property type="match status" value="1"/>
</dbReference>
<reference evidence="10" key="1">
    <citation type="journal article" date="2019" name="Int. J. Syst. Evol. Microbiol.">
        <title>The Global Catalogue of Microorganisms (GCM) 10K type strain sequencing project: providing services to taxonomists for standard genome sequencing and annotation.</title>
        <authorList>
            <consortium name="The Broad Institute Genomics Platform"/>
            <consortium name="The Broad Institute Genome Sequencing Center for Infectious Disease"/>
            <person name="Wu L."/>
            <person name="Ma J."/>
        </authorList>
    </citation>
    <scope>NUCLEOTIDE SEQUENCE [LARGE SCALE GENOMIC DNA]</scope>
    <source>
        <strain evidence="10">JCM 9687</strain>
    </source>
</reference>
<proteinExistence type="inferred from homology"/>
<dbReference type="SUPFAM" id="SSF52540">
    <property type="entry name" value="P-loop containing nucleoside triphosphate hydrolases"/>
    <property type="match status" value="1"/>
</dbReference>
<gene>
    <name evidence="9" type="ORF">GCM10020366_21800</name>
</gene>
<keyword evidence="2" id="KW-0813">Transport</keyword>
<dbReference type="PROSITE" id="PS50893">
    <property type="entry name" value="ABC_TRANSPORTER_2"/>
    <property type="match status" value="1"/>
</dbReference>
<dbReference type="Pfam" id="PF00005">
    <property type="entry name" value="ABC_tran"/>
    <property type="match status" value="1"/>
</dbReference>
<sequence length="908" mass="95254">MPPLPRRSRPFLLLIVIVVLLIAGLAALWSGEPPTPAAPEPRQALIDVQDGPGGQERIQIDSTLYAPAATPAPAVVIAHGLGGDKTDADAQARELVRRGFAVLTYSARGFGGSSGRIRLNAPEYEVSDAHQIVDWLARQPEVQRDGESDPRVGFTGVSYGGALSLLVAGSDPRVDAIAPVMTYNDLGQALLPNAAGGAPPSADTPAHGTAGPQGVFRRAWAGQLFSPGGPAPADGSSVACGNFAPDVCAAYGELARTGRASAATRQLLASVSPSSVTRDIRIPTLLAQGTQDTLFGLDQADANARQIAAAGGDVSVLWFAGGHDGAPPGPRVEARIADWFAFHLGVGEAADPGDRFRFDIAGNSRADGEVPVRTASAPDYPGVRADRTPRFSLDLHGRATSVLNPPGGAPGALSSLPGKQGRRAEPYDLPRQVAVFGTEPMSSRMLISGVPQTRLSVAAEPGQPTTRDAVLFAKLYDVDREGRRELLGDAVAPMHVTGLRPDGTPVEVNVALPGVVHSVETGHRLELAVSTTDQAYAVPTATAVHRVDLAGPRALSVPSVKGTSTSDGAFPAAPVAGIAGIALLGGLGWLITRLRRRYAPATEAEVTGPPLEITELTKTFPRKVTALRGASMRVERGQIVGLLGPNGAGKTTTLRLLLGLLHPTSGEVRVFGHRVEPGAPVLSRIGALVESPGFPPHLTGLESLKHYWAATGRPMLQARFDEVVHIAGLGEHAHRRTATFSQGTQQRLAIAQAMLGLPDLLVLDEPTNRLDPPQIHQMREILRRYAATGRCVLLSSHLLSEVEQTCTHVIVMHRGEVITSGSVAEIVSVDGQATFRVDDPARAAAALRALEGLGAVEVDGDLVHADLRGHDRSTAVNALVVSGVSVDQVGPRRRLEDAFLNLVGEEQR</sequence>
<dbReference type="Proteomes" id="UP001500483">
    <property type="component" value="Unassembled WGS sequence"/>
</dbReference>
<comment type="caution">
    <text evidence="9">The sequence shown here is derived from an EMBL/GenBank/DDBJ whole genome shotgun (WGS) entry which is preliminary data.</text>
</comment>
<evidence type="ECO:0000256" key="7">
    <source>
        <dbReference type="SAM" id="Phobius"/>
    </source>
</evidence>
<evidence type="ECO:0000256" key="4">
    <source>
        <dbReference type="ARBA" id="ARBA00022801"/>
    </source>
</evidence>
<dbReference type="Pfam" id="PF02129">
    <property type="entry name" value="Peptidase_S15"/>
    <property type="match status" value="1"/>
</dbReference>
<dbReference type="InterPro" id="IPR003593">
    <property type="entry name" value="AAA+_ATPase"/>
</dbReference>
<dbReference type="SUPFAM" id="SSF53474">
    <property type="entry name" value="alpha/beta-Hydrolases"/>
    <property type="match status" value="1"/>
</dbReference>
<dbReference type="InterPro" id="IPR000383">
    <property type="entry name" value="Xaa-Pro-like_dom"/>
</dbReference>
<accession>A0ABP6RLU2</accession>
<keyword evidence="7" id="KW-1133">Transmembrane helix</keyword>
<comment type="similarity">
    <text evidence="1">Belongs to the ABC transporter superfamily.</text>
</comment>
<dbReference type="SUPFAM" id="SSF49785">
    <property type="entry name" value="Galactose-binding domain-like"/>
    <property type="match status" value="1"/>
</dbReference>
<dbReference type="Pfam" id="PF08530">
    <property type="entry name" value="PepX_C"/>
    <property type="match status" value="1"/>
</dbReference>
<dbReference type="Gene3D" id="3.40.50.300">
    <property type="entry name" value="P-loop containing nucleotide triphosphate hydrolases"/>
    <property type="match status" value="1"/>
</dbReference>
<evidence type="ECO:0000256" key="1">
    <source>
        <dbReference type="ARBA" id="ARBA00005417"/>
    </source>
</evidence>
<protein>
    <submittedName>
        <fullName evidence="9">Alpha/beta fold hydrolase</fullName>
    </submittedName>
</protein>
<evidence type="ECO:0000256" key="6">
    <source>
        <dbReference type="SAM" id="MobiDB-lite"/>
    </source>
</evidence>
<dbReference type="PANTHER" id="PTHR43335">
    <property type="entry name" value="ABC TRANSPORTER, ATP-BINDING PROTEIN"/>
    <property type="match status" value="1"/>
</dbReference>
<dbReference type="GO" id="GO:0016787">
    <property type="term" value="F:hydrolase activity"/>
    <property type="evidence" value="ECO:0007669"/>
    <property type="project" value="UniProtKB-KW"/>
</dbReference>
<evidence type="ECO:0000313" key="9">
    <source>
        <dbReference type="EMBL" id="GAA3356706.1"/>
    </source>
</evidence>
<dbReference type="InterPro" id="IPR029058">
    <property type="entry name" value="AB_hydrolase_fold"/>
</dbReference>
<dbReference type="InterPro" id="IPR013736">
    <property type="entry name" value="Xaa-Pro_dipept_C"/>
</dbReference>
<keyword evidence="7" id="KW-0472">Membrane</keyword>
<evidence type="ECO:0000259" key="8">
    <source>
        <dbReference type="PROSITE" id="PS50893"/>
    </source>
</evidence>
<feature type="region of interest" description="Disordered" evidence="6">
    <location>
        <begin position="401"/>
        <end position="424"/>
    </location>
</feature>
<evidence type="ECO:0000256" key="5">
    <source>
        <dbReference type="ARBA" id="ARBA00022840"/>
    </source>
</evidence>
<evidence type="ECO:0000256" key="2">
    <source>
        <dbReference type="ARBA" id="ARBA00022448"/>
    </source>
</evidence>
<dbReference type="EMBL" id="BAAAYK010000038">
    <property type="protein sequence ID" value="GAA3356706.1"/>
    <property type="molecule type" value="Genomic_DNA"/>
</dbReference>
<keyword evidence="7" id="KW-0812">Transmembrane</keyword>
<feature type="region of interest" description="Disordered" evidence="6">
    <location>
        <begin position="194"/>
        <end position="213"/>
    </location>
</feature>
<keyword evidence="10" id="KW-1185">Reference proteome</keyword>
<organism evidence="9 10">
    <name type="scientific">Saccharopolyspora gregorii</name>
    <dbReference type="NCBI Taxonomy" id="33914"/>
    <lineage>
        <taxon>Bacteria</taxon>
        <taxon>Bacillati</taxon>
        <taxon>Actinomycetota</taxon>
        <taxon>Actinomycetes</taxon>
        <taxon>Pseudonocardiales</taxon>
        <taxon>Pseudonocardiaceae</taxon>
        <taxon>Saccharopolyspora</taxon>
    </lineage>
</organism>
<dbReference type="InterPro" id="IPR003439">
    <property type="entry name" value="ABC_transporter-like_ATP-bd"/>
</dbReference>
<dbReference type="SMART" id="SM00382">
    <property type="entry name" value="AAA"/>
    <property type="match status" value="1"/>
</dbReference>
<feature type="domain" description="ABC transporter" evidence="8">
    <location>
        <begin position="611"/>
        <end position="839"/>
    </location>
</feature>
<dbReference type="InterPro" id="IPR027417">
    <property type="entry name" value="P-loop_NTPase"/>
</dbReference>
<keyword evidence="5" id="KW-0067">ATP-binding</keyword>
<feature type="transmembrane region" description="Helical" evidence="7">
    <location>
        <begin position="569"/>
        <end position="591"/>
    </location>
</feature>
<evidence type="ECO:0000256" key="3">
    <source>
        <dbReference type="ARBA" id="ARBA00022741"/>
    </source>
</evidence>
<keyword evidence="3" id="KW-0547">Nucleotide-binding</keyword>
<dbReference type="InterPro" id="IPR008979">
    <property type="entry name" value="Galactose-bd-like_sf"/>
</dbReference>
<dbReference type="Gene3D" id="3.40.50.1820">
    <property type="entry name" value="alpha/beta hydrolase"/>
    <property type="match status" value="1"/>
</dbReference>
<keyword evidence="4 9" id="KW-0378">Hydrolase</keyword>
<dbReference type="SMART" id="SM00939">
    <property type="entry name" value="PepX_C"/>
    <property type="match status" value="1"/>
</dbReference>
<dbReference type="Gene3D" id="2.60.120.260">
    <property type="entry name" value="Galactose-binding domain-like"/>
    <property type="match status" value="1"/>
</dbReference>
<name>A0ABP6RLU2_9PSEU</name>
<evidence type="ECO:0000313" key="10">
    <source>
        <dbReference type="Proteomes" id="UP001500483"/>
    </source>
</evidence>